<dbReference type="InterPro" id="IPR032299">
    <property type="entry name" value="DUF4843"/>
</dbReference>
<evidence type="ECO:0000256" key="1">
    <source>
        <dbReference type="SAM" id="SignalP"/>
    </source>
</evidence>
<accession>A0ABW3KFB7</accession>
<dbReference type="RefSeq" id="WP_377586502.1">
    <property type="nucleotide sequence ID" value="NZ_JBHTKA010000016.1"/>
</dbReference>
<dbReference type="Pfam" id="PF16132">
    <property type="entry name" value="DUF4843"/>
    <property type="match status" value="1"/>
</dbReference>
<feature type="signal peptide" evidence="1">
    <location>
        <begin position="1"/>
        <end position="23"/>
    </location>
</feature>
<feature type="chain" id="PRO_5045497352" evidence="1">
    <location>
        <begin position="24"/>
        <end position="278"/>
    </location>
</feature>
<sequence>MKRTILLAWIAAAVCAGCAEDHANVYTGSDNIYFDFDPETKERDSIIYTFAFTPGVKVDTVYLPVRISGRRIPVSRQFTISVVEDAKRTTAQAGLHYEPLEPFYTIPADSGTAQVSFIIYNEDPELENRSVGITMVLTPTEDLGVDLPDLITAKVVFSNRLEMPVWWPMWTSELRDYTRTKHALYLIAVGNIDLISSYEGNNHLIPYNLFLIDKLRRFLREPFTWVEQNPDYILEEKNTGIYEFYRNDLPDIRYTLSKYAADGKYYFIDEFDERVIIN</sequence>
<dbReference type="EMBL" id="JBHTKA010000016">
    <property type="protein sequence ID" value="MFD1003617.1"/>
    <property type="molecule type" value="Genomic_DNA"/>
</dbReference>
<evidence type="ECO:0000313" key="2">
    <source>
        <dbReference type="EMBL" id="MFD1003617.1"/>
    </source>
</evidence>
<dbReference type="Proteomes" id="UP001597112">
    <property type="component" value="Unassembled WGS sequence"/>
</dbReference>
<evidence type="ECO:0000313" key="3">
    <source>
        <dbReference type="Proteomes" id="UP001597112"/>
    </source>
</evidence>
<keyword evidence="1" id="KW-0732">Signal</keyword>
<proteinExistence type="predicted"/>
<name>A0ABW3KFB7_9BACT</name>
<gene>
    <name evidence="2" type="ORF">ACFQ21_30105</name>
</gene>
<protein>
    <submittedName>
        <fullName evidence="2">DUF4843 domain-containing protein</fullName>
    </submittedName>
</protein>
<keyword evidence="3" id="KW-1185">Reference proteome</keyword>
<comment type="caution">
    <text evidence="2">The sequence shown here is derived from an EMBL/GenBank/DDBJ whole genome shotgun (WGS) entry which is preliminary data.</text>
</comment>
<organism evidence="2 3">
    <name type="scientific">Ohtaekwangia kribbensis</name>
    <dbReference type="NCBI Taxonomy" id="688913"/>
    <lineage>
        <taxon>Bacteria</taxon>
        <taxon>Pseudomonadati</taxon>
        <taxon>Bacteroidota</taxon>
        <taxon>Cytophagia</taxon>
        <taxon>Cytophagales</taxon>
        <taxon>Fulvivirgaceae</taxon>
        <taxon>Ohtaekwangia</taxon>
    </lineage>
</organism>
<reference evidence="3" key="1">
    <citation type="journal article" date="2019" name="Int. J. Syst. Evol. Microbiol.">
        <title>The Global Catalogue of Microorganisms (GCM) 10K type strain sequencing project: providing services to taxonomists for standard genome sequencing and annotation.</title>
        <authorList>
            <consortium name="The Broad Institute Genomics Platform"/>
            <consortium name="The Broad Institute Genome Sequencing Center for Infectious Disease"/>
            <person name="Wu L."/>
            <person name="Ma J."/>
        </authorList>
    </citation>
    <scope>NUCLEOTIDE SEQUENCE [LARGE SCALE GENOMIC DNA]</scope>
    <source>
        <strain evidence="3">CCUG 58938</strain>
    </source>
</reference>